<keyword evidence="2" id="KW-0418">Kinase</keyword>
<evidence type="ECO:0000313" key="3">
    <source>
        <dbReference type="Proteomes" id="UP001597040"/>
    </source>
</evidence>
<sequence length="252" mass="29380">MIKPVAYLKKLEGKSNAHLIRFNDNREYVVKYFQPGFEKSLCNEWIGYCLGRYIGLPIPYAKIVQIPQEFSSQIPELKEMSTTQHQFASLYVSGCMDAHKVSSVPEIINYQSLASIIVFDYWLCNGDRTRKNILLCAEQESVYRLWAIDHAEILGGYNWVESELENLSLDLMKSATHQLMANFIKDEEDFRKQVEIIQTIPILLMEEIVTLIPDDWMVTKEEKKAIVTTLLKRRDKVLPRMMKLFLNKTYKA</sequence>
<dbReference type="InterPro" id="IPR046748">
    <property type="entry name" value="HipA_2"/>
</dbReference>
<proteinExistence type="predicted"/>
<dbReference type="Gene3D" id="1.10.1070.20">
    <property type="match status" value="1"/>
</dbReference>
<feature type="domain" description="HipA-like kinase" evidence="1">
    <location>
        <begin position="12"/>
        <end position="241"/>
    </location>
</feature>
<evidence type="ECO:0000313" key="2">
    <source>
        <dbReference type="EMBL" id="MFD1039860.1"/>
    </source>
</evidence>
<gene>
    <name evidence="2" type="ORF">ACFQ3N_15880</name>
</gene>
<evidence type="ECO:0000259" key="1">
    <source>
        <dbReference type="Pfam" id="PF20613"/>
    </source>
</evidence>
<dbReference type="GO" id="GO:0016301">
    <property type="term" value="F:kinase activity"/>
    <property type="evidence" value="ECO:0007669"/>
    <property type="project" value="UniProtKB-KW"/>
</dbReference>
<protein>
    <submittedName>
        <fullName evidence="2">HipA family kinase</fullName>
    </submittedName>
</protein>
<dbReference type="Pfam" id="PF20613">
    <property type="entry name" value="HipA_2"/>
    <property type="match status" value="1"/>
</dbReference>
<dbReference type="RefSeq" id="WP_390363515.1">
    <property type="nucleotide sequence ID" value="NZ_JBHTKJ010000048.1"/>
</dbReference>
<reference evidence="3" key="1">
    <citation type="journal article" date="2019" name="Int. J. Syst. Evol. Microbiol.">
        <title>The Global Catalogue of Microorganisms (GCM) 10K type strain sequencing project: providing services to taxonomists for standard genome sequencing and annotation.</title>
        <authorList>
            <consortium name="The Broad Institute Genomics Platform"/>
            <consortium name="The Broad Institute Genome Sequencing Center for Infectious Disease"/>
            <person name="Wu L."/>
            <person name="Ma J."/>
        </authorList>
    </citation>
    <scope>NUCLEOTIDE SEQUENCE [LARGE SCALE GENOMIC DNA]</scope>
    <source>
        <strain evidence="3">CCUG 56754</strain>
    </source>
</reference>
<name>A0ABW3LPH8_9BACI</name>
<comment type="caution">
    <text evidence="2">The sequence shown here is derived from an EMBL/GenBank/DDBJ whole genome shotgun (WGS) entry which is preliminary data.</text>
</comment>
<accession>A0ABW3LPH8</accession>
<dbReference type="EMBL" id="JBHTKJ010000048">
    <property type="protein sequence ID" value="MFD1039860.1"/>
    <property type="molecule type" value="Genomic_DNA"/>
</dbReference>
<dbReference type="Proteomes" id="UP001597040">
    <property type="component" value="Unassembled WGS sequence"/>
</dbReference>
<keyword evidence="3" id="KW-1185">Reference proteome</keyword>
<keyword evidence="2" id="KW-0808">Transferase</keyword>
<organism evidence="2 3">
    <name type="scientific">Virgibacillus byunsanensis</name>
    <dbReference type="NCBI Taxonomy" id="570945"/>
    <lineage>
        <taxon>Bacteria</taxon>
        <taxon>Bacillati</taxon>
        <taxon>Bacillota</taxon>
        <taxon>Bacilli</taxon>
        <taxon>Bacillales</taxon>
        <taxon>Bacillaceae</taxon>
        <taxon>Virgibacillus</taxon>
    </lineage>
</organism>